<dbReference type="RefSeq" id="WP_216456904.1">
    <property type="nucleotide sequence ID" value="NZ_JAHLQL010000002.1"/>
</dbReference>
<feature type="transmembrane region" description="Helical" evidence="1">
    <location>
        <begin position="28"/>
        <end position="50"/>
    </location>
</feature>
<sequence length="152" mass="17629">MNIFEEFKISFIKPQFYSRLRGESIPKILRFQVITTILAILYSMLLQFFIGAFTGKILVYVDYYKTLGSLSILVAIIYMWLGVLTSSLVIAIVYYIINIFKRVDNLNFKDLFNYASHVIIVCVIFAPFFGPLVILFAIGYYLMALRFEKVTV</sequence>
<keyword evidence="1" id="KW-1133">Transmembrane helix</keyword>
<dbReference type="Proteomes" id="UP000736583">
    <property type="component" value="Unassembled WGS sequence"/>
</dbReference>
<comment type="caution">
    <text evidence="2">The sequence shown here is derived from an EMBL/GenBank/DDBJ whole genome shotgun (WGS) entry which is preliminary data.</text>
</comment>
<keyword evidence="1" id="KW-0472">Membrane</keyword>
<keyword evidence="1" id="KW-0812">Transmembrane</keyword>
<reference evidence="2 3" key="1">
    <citation type="submission" date="2021-06" db="EMBL/GenBank/DDBJ databases">
        <authorList>
            <person name="Sun Q."/>
            <person name="Li D."/>
        </authorList>
    </citation>
    <scope>NUCLEOTIDE SEQUENCE [LARGE SCALE GENOMIC DNA]</scope>
    <source>
        <strain evidence="2 3">MSJ-4</strain>
    </source>
</reference>
<name>A0ABS6F0I8_9CLOT</name>
<evidence type="ECO:0008006" key="4">
    <source>
        <dbReference type="Google" id="ProtNLM"/>
    </source>
</evidence>
<organism evidence="2 3">
    <name type="scientific">Clostridium simiarum</name>
    <dbReference type="NCBI Taxonomy" id="2841506"/>
    <lineage>
        <taxon>Bacteria</taxon>
        <taxon>Bacillati</taxon>
        <taxon>Bacillota</taxon>
        <taxon>Clostridia</taxon>
        <taxon>Eubacteriales</taxon>
        <taxon>Clostridiaceae</taxon>
        <taxon>Clostridium</taxon>
    </lineage>
</organism>
<evidence type="ECO:0000313" key="3">
    <source>
        <dbReference type="Proteomes" id="UP000736583"/>
    </source>
</evidence>
<keyword evidence="3" id="KW-1185">Reference proteome</keyword>
<evidence type="ECO:0000313" key="2">
    <source>
        <dbReference type="EMBL" id="MBU5592011.1"/>
    </source>
</evidence>
<proteinExistence type="predicted"/>
<gene>
    <name evidence="2" type="ORF">KQI89_09540</name>
</gene>
<feature type="transmembrane region" description="Helical" evidence="1">
    <location>
        <begin position="118"/>
        <end position="143"/>
    </location>
</feature>
<evidence type="ECO:0000256" key="1">
    <source>
        <dbReference type="SAM" id="Phobius"/>
    </source>
</evidence>
<accession>A0ABS6F0I8</accession>
<feature type="transmembrane region" description="Helical" evidence="1">
    <location>
        <begin position="70"/>
        <end position="97"/>
    </location>
</feature>
<protein>
    <recommendedName>
        <fullName evidence="4">Yip1 domain-containing protein</fullName>
    </recommendedName>
</protein>
<dbReference type="EMBL" id="JAHLQL010000002">
    <property type="protein sequence ID" value="MBU5592011.1"/>
    <property type="molecule type" value="Genomic_DNA"/>
</dbReference>